<evidence type="ECO:0000256" key="3">
    <source>
        <dbReference type="ARBA" id="ARBA00022676"/>
    </source>
</evidence>
<dbReference type="CDD" id="cd16913">
    <property type="entry name" value="YkuD_like"/>
    <property type="match status" value="1"/>
</dbReference>
<evidence type="ECO:0000256" key="2">
    <source>
        <dbReference type="ARBA" id="ARBA00005992"/>
    </source>
</evidence>
<comment type="caution">
    <text evidence="10">The sequence shown here is derived from an EMBL/GenBank/DDBJ whole genome shotgun (WGS) entry which is preliminary data.</text>
</comment>
<proteinExistence type="inferred from homology"/>
<evidence type="ECO:0000256" key="7">
    <source>
        <dbReference type="ARBA" id="ARBA00022984"/>
    </source>
</evidence>
<dbReference type="AlphaFoldDB" id="A0A644US58"/>
<evidence type="ECO:0000313" key="10">
    <source>
        <dbReference type="EMBL" id="MPL81533.1"/>
    </source>
</evidence>
<dbReference type="PANTHER" id="PTHR30582">
    <property type="entry name" value="L,D-TRANSPEPTIDASE"/>
    <property type="match status" value="1"/>
</dbReference>
<dbReference type="GO" id="GO:0005576">
    <property type="term" value="C:extracellular region"/>
    <property type="evidence" value="ECO:0007669"/>
    <property type="project" value="TreeGrafter"/>
</dbReference>
<dbReference type="InterPro" id="IPR038063">
    <property type="entry name" value="Transpep_catalytic_dom"/>
</dbReference>
<keyword evidence="4" id="KW-0808">Transferase</keyword>
<comment type="pathway">
    <text evidence="1">Cell wall biogenesis; peptidoglycan biosynthesis.</text>
</comment>
<evidence type="ECO:0000256" key="8">
    <source>
        <dbReference type="ARBA" id="ARBA00023316"/>
    </source>
</evidence>
<accession>A0A644US58</accession>
<dbReference type="Pfam" id="PF07833">
    <property type="entry name" value="Cu_amine_oxidN1"/>
    <property type="match status" value="1"/>
</dbReference>
<dbReference type="SUPFAM" id="SSF55383">
    <property type="entry name" value="Copper amine oxidase, domain N"/>
    <property type="match status" value="1"/>
</dbReference>
<protein>
    <recommendedName>
        <fullName evidence="9">L,D-TPase catalytic domain-containing protein</fullName>
    </recommendedName>
</protein>
<keyword evidence="3" id="KW-0328">Glycosyltransferase</keyword>
<dbReference type="InterPro" id="IPR012854">
    <property type="entry name" value="Cu_amine_oxidase-like_N"/>
</dbReference>
<feature type="domain" description="L,D-TPase catalytic" evidence="9">
    <location>
        <begin position="33"/>
        <end position="154"/>
    </location>
</feature>
<dbReference type="PANTHER" id="PTHR30582:SF24">
    <property type="entry name" value="L,D-TRANSPEPTIDASE ERFK_SRFK-RELATED"/>
    <property type="match status" value="1"/>
</dbReference>
<dbReference type="UniPathway" id="UPA00219"/>
<sequence>MPVFILPRAVYTALFLLLLLLPVYGECAPISSPRIVINLPSRMLELYSESDFVKEYPVAIGKPSTPTPMGDFSIINKEVDPVWIPPRKGYVVYSGPDNPLGYRWMGFLPLYGIHGTNAPWAIGLAVSNGCVRMHEEDAEELFDIVSYGTPVRVAYDRVKVRFDDMGQISVGIYPDIYGYKAVSVAEVSNRLADYGVNAFVSESFIEKLIEEEGDRQVTVARVVNVKVNDRMLSEHAIESGDVLYVPVWAVAGALDVNIAWDEIKQVVRAKKNVVPGVVKGDVLYVSAQNLKVLLGGQQLLNTEENHLDINILSVVINDKLITRDVQFVDGVLALPVLQLSEALGKKVVWDPSNGLLMMKDKGIPFALIDNQPYIQINKINEYFNAFVFWNQQDRKIEITYPLK</sequence>
<evidence type="ECO:0000256" key="1">
    <source>
        <dbReference type="ARBA" id="ARBA00004752"/>
    </source>
</evidence>
<dbReference type="GO" id="GO:0071972">
    <property type="term" value="F:peptidoglycan L,D-transpeptidase activity"/>
    <property type="evidence" value="ECO:0007669"/>
    <property type="project" value="TreeGrafter"/>
</dbReference>
<dbReference type="Gene3D" id="2.40.440.10">
    <property type="entry name" value="L,D-transpeptidase catalytic domain-like"/>
    <property type="match status" value="1"/>
</dbReference>
<gene>
    <name evidence="10" type="ORF">SDC9_27460</name>
</gene>
<keyword evidence="6" id="KW-0133">Cell shape</keyword>
<comment type="similarity">
    <text evidence="2">Belongs to the YkuD family.</text>
</comment>
<dbReference type="SUPFAM" id="SSF141523">
    <property type="entry name" value="L,D-transpeptidase catalytic domain-like"/>
    <property type="match status" value="1"/>
</dbReference>
<organism evidence="10">
    <name type="scientific">bioreactor metagenome</name>
    <dbReference type="NCBI Taxonomy" id="1076179"/>
    <lineage>
        <taxon>unclassified sequences</taxon>
        <taxon>metagenomes</taxon>
        <taxon>ecological metagenomes</taxon>
    </lineage>
</organism>
<dbReference type="GO" id="GO:0008360">
    <property type="term" value="P:regulation of cell shape"/>
    <property type="evidence" value="ECO:0007669"/>
    <property type="project" value="UniProtKB-KW"/>
</dbReference>
<evidence type="ECO:0000256" key="5">
    <source>
        <dbReference type="ARBA" id="ARBA00022801"/>
    </source>
</evidence>
<dbReference type="GO" id="GO:0018104">
    <property type="term" value="P:peptidoglycan-protein cross-linking"/>
    <property type="evidence" value="ECO:0007669"/>
    <property type="project" value="TreeGrafter"/>
</dbReference>
<evidence type="ECO:0000259" key="9">
    <source>
        <dbReference type="PROSITE" id="PS52029"/>
    </source>
</evidence>
<dbReference type="InterPro" id="IPR005490">
    <property type="entry name" value="LD_TPept_cat_dom"/>
</dbReference>
<dbReference type="InterPro" id="IPR050979">
    <property type="entry name" value="LD-transpeptidase"/>
</dbReference>
<keyword evidence="5" id="KW-0378">Hydrolase</keyword>
<dbReference type="GO" id="GO:0016757">
    <property type="term" value="F:glycosyltransferase activity"/>
    <property type="evidence" value="ECO:0007669"/>
    <property type="project" value="UniProtKB-KW"/>
</dbReference>
<name>A0A644US58_9ZZZZ</name>
<dbReference type="InterPro" id="IPR036582">
    <property type="entry name" value="Mao_N_sf"/>
</dbReference>
<dbReference type="EMBL" id="VSSQ01000151">
    <property type="protein sequence ID" value="MPL81533.1"/>
    <property type="molecule type" value="Genomic_DNA"/>
</dbReference>
<evidence type="ECO:0000256" key="6">
    <source>
        <dbReference type="ARBA" id="ARBA00022960"/>
    </source>
</evidence>
<reference evidence="10" key="1">
    <citation type="submission" date="2019-08" db="EMBL/GenBank/DDBJ databases">
        <authorList>
            <person name="Kucharzyk K."/>
            <person name="Murdoch R.W."/>
            <person name="Higgins S."/>
            <person name="Loffler F."/>
        </authorList>
    </citation>
    <scope>NUCLEOTIDE SEQUENCE</scope>
</reference>
<dbReference type="PROSITE" id="PS52029">
    <property type="entry name" value="LD_TPASE"/>
    <property type="match status" value="1"/>
</dbReference>
<evidence type="ECO:0000256" key="4">
    <source>
        <dbReference type="ARBA" id="ARBA00022679"/>
    </source>
</evidence>
<keyword evidence="7" id="KW-0573">Peptidoglycan synthesis</keyword>
<keyword evidence="8" id="KW-0961">Cell wall biogenesis/degradation</keyword>
<dbReference type="GO" id="GO:0071555">
    <property type="term" value="P:cell wall organization"/>
    <property type="evidence" value="ECO:0007669"/>
    <property type="project" value="UniProtKB-KW"/>
</dbReference>
<dbReference type="Pfam" id="PF03734">
    <property type="entry name" value="YkuD"/>
    <property type="match status" value="1"/>
</dbReference>